<evidence type="ECO:0000313" key="1">
    <source>
        <dbReference type="EMBL" id="ATO40771.1"/>
    </source>
</evidence>
<dbReference type="Proteomes" id="UP000224056">
    <property type="component" value="Chromosome"/>
</dbReference>
<organism evidence="1 2">
    <name type="scientific">Bifidobacterium asteroides DSM 20089</name>
    <dbReference type="NCBI Taxonomy" id="1437594"/>
    <lineage>
        <taxon>Bacteria</taxon>
        <taxon>Bacillati</taxon>
        <taxon>Actinomycetota</taxon>
        <taxon>Actinomycetes</taxon>
        <taxon>Bifidobacteriales</taxon>
        <taxon>Bifidobacteriaceae</taxon>
        <taxon>Bifidobacterium</taxon>
    </lineage>
</organism>
<proteinExistence type="predicted"/>
<accession>A0AAD0ADF4</accession>
<dbReference type="AlphaFoldDB" id="A0AAD0ADF4"/>
<sequence length="86" mass="9837">MQVKTKNRFRVVNLSRVFKESQKGLSRLKCMIRLSFLQGWRRAGRRMGPAIPCSAVSCSVGYRIIVFDQPWTICLINGLTVQSCLM</sequence>
<gene>
    <name evidence="1" type="ORF">BA20089_00145</name>
</gene>
<evidence type="ECO:0000313" key="2">
    <source>
        <dbReference type="Proteomes" id="UP000224056"/>
    </source>
</evidence>
<dbReference type="EMBL" id="CP017696">
    <property type="protein sequence ID" value="ATO40771.1"/>
    <property type="molecule type" value="Genomic_DNA"/>
</dbReference>
<protein>
    <submittedName>
        <fullName evidence="1">Uncharacterized protein</fullName>
    </submittedName>
</protein>
<name>A0AAD0ADF4_9BIFI</name>
<reference evidence="1 2" key="1">
    <citation type="submission" date="2016-10" db="EMBL/GenBank/DDBJ databases">
        <title>The whole genome sequencing and assembly of B. asteroides DSM 20089 strain.</title>
        <authorList>
            <person name="Lee Y.-J."/>
            <person name="Park M.-K."/>
            <person name="Yi H."/>
            <person name="Bahn Y.-S."/>
            <person name="Kim J.F."/>
            <person name="Lee D.-W."/>
        </authorList>
    </citation>
    <scope>NUCLEOTIDE SEQUENCE [LARGE SCALE GENOMIC DNA]</scope>
    <source>
        <strain evidence="1 2">DSM 20089</strain>
    </source>
</reference>